<gene>
    <name evidence="7" type="ORF">GIB67_030776</name>
</gene>
<feature type="chain" id="PRO_5029581477" description="Glycoside hydrolase family 5 domain-containing protein" evidence="5">
    <location>
        <begin position="30"/>
        <end position="519"/>
    </location>
</feature>
<reference evidence="7 8" key="1">
    <citation type="journal article" date="2020" name="IScience">
        <title>Genome Sequencing of the Endangered Kingdonia uniflora (Circaeasteraceae, Ranunculales) Reveals Potential Mechanisms of Evolutionary Specialization.</title>
        <authorList>
            <person name="Sun Y."/>
            <person name="Deng T."/>
            <person name="Zhang A."/>
            <person name="Moore M.J."/>
            <person name="Landis J.B."/>
            <person name="Lin N."/>
            <person name="Zhang H."/>
            <person name="Zhang X."/>
            <person name="Huang J."/>
            <person name="Zhang X."/>
            <person name="Sun H."/>
            <person name="Wang H."/>
        </authorList>
    </citation>
    <scope>NUCLEOTIDE SEQUENCE [LARGE SCALE GENOMIC DNA]</scope>
    <source>
        <strain evidence="7">TB1705</strain>
        <tissue evidence="7">Leaf</tissue>
    </source>
</reference>
<accession>A0A7J7L364</accession>
<organism evidence="7 8">
    <name type="scientific">Kingdonia uniflora</name>
    <dbReference type="NCBI Taxonomy" id="39325"/>
    <lineage>
        <taxon>Eukaryota</taxon>
        <taxon>Viridiplantae</taxon>
        <taxon>Streptophyta</taxon>
        <taxon>Embryophyta</taxon>
        <taxon>Tracheophyta</taxon>
        <taxon>Spermatophyta</taxon>
        <taxon>Magnoliopsida</taxon>
        <taxon>Ranunculales</taxon>
        <taxon>Circaeasteraceae</taxon>
        <taxon>Kingdonia</taxon>
    </lineage>
</organism>
<keyword evidence="8" id="KW-1185">Reference proteome</keyword>
<dbReference type="InterPro" id="IPR001547">
    <property type="entry name" value="Glyco_hydro_5"/>
</dbReference>
<dbReference type="EMBL" id="JACGCM010002660">
    <property type="protein sequence ID" value="KAF6137012.1"/>
    <property type="molecule type" value="Genomic_DNA"/>
</dbReference>
<feature type="domain" description="Glycoside hydrolase family 5" evidence="6">
    <location>
        <begin position="125"/>
        <end position="325"/>
    </location>
</feature>
<protein>
    <recommendedName>
        <fullName evidence="6">Glycoside hydrolase family 5 domain-containing protein</fullName>
    </recommendedName>
</protein>
<evidence type="ECO:0000313" key="8">
    <source>
        <dbReference type="Proteomes" id="UP000541444"/>
    </source>
</evidence>
<dbReference type="GO" id="GO:0000272">
    <property type="term" value="P:polysaccharide catabolic process"/>
    <property type="evidence" value="ECO:0007669"/>
    <property type="project" value="InterPro"/>
</dbReference>
<evidence type="ECO:0000256" key="2">
    <source>
        <dbReference type="ARBA" id="ARBA00022801"/>
    </source>
</evidence>
<dbReference type="PANTHER" id="PTHR31263">
    <property type="entry name" value="CELLULASE FAMILY PROTEIN (AFU_ORTHOLOGUE AFUA_5G14560)"/>
    <property type="match status" value="1"/>
</dbReference>
<comment type="caution">
    <text evidence="7">The sequence shown here is derived from an EMBL/GenBank/DDBJ whole genome shotgun (WGS) entry which is preliminary data.</text>
</comment>
<dbReference type="Pfam" id="PF00150">
    <property type="entry name" value="Cellulase"/>
    <property type="match status" value="1"/>
</dbReference>
<evidence type="ECO:0000256" key="4">
    <source>
        <dbReference type="RuleBase" id="RU361153"/>
    </source>
</evidence>
<dbReference type="InterPro" id="IPR017853">
    <property type="entry name" value="GH"/>
</dbReference>
<dbReference type="Proteomes" id="UP000541444">
    <property type="component" value="Unassembled WGS sequence"/>
</dbReference>
<keyword evidence="3 4" id="KW-0326">Glycosidase</keyword>
<name>A0A7J7L364_9MAGN</name>
<dbReference type="SUPFAM" id="SSF50370">
    <property type="entry name" value="Ricin B-like lectins"/>
    <property type="match status" value="1"/>
</dbReference>
<evidence type="ECO:0000256" key="5">
    <source>
        <dbReference type="SAM" id="SignalP"/>
    </source>
</evidence>
<evidence type="ECO:0000259" key="6">
    <source>
        <dbReference type="Pfam" id="PF00150"/>
    </source>
</evidence>
<keyword evidence="2 4" id="KW-0378">Hydrolase</keyword>
<comment type="similarity">
    <text evidence="1 4">Belongs to the glycosyl hydrolase 5 (cellulase A) family.</text>
</comment>
<dbReference type="SUPFAM" id="SSF51445">
    <property type="entry name" value="(Trans)glycosidases"/>
    <property type="match status" value="1"/>
</dbReference>
<dbReference type="AlphaFoldDB" id="A0A7J7L364"/>
<dbReference type="Gene3D" id="3.20.20.80">
    <property type="entry name" value="Glycosidases"/>
    <property type="match status" value="1"/>
</dbReference>
<feature type="signal peptide" evidence="5">
    <location>
        <begin position="1"/>
        <end position="29"/>
    </location>
</feature>
<dbReference type="PANTHER" id="PTHR31263:SF44">
    <property type="entry name" value="OS04G0481200 PROTEIN"/>
    <property type="match status" value="1"/>
</dbReference>
<evidence type="ECO:0000313" key="7">
    <source>
        <dbReference type="EMBL" id="KAF6137012.1"/>
    </source>
</evidence>
<sequence length="519" mass="58093">MRKHVSFKLFLSVILLSLHANYLHQHVKALPLHTSSRWIVDENGTRVKLACVNWASHLETMVAEGLSKQPVDVISERIGIMGYNCVRFTWPLFLATNNSLSSLTVRKSLESLGLNESIAGIEVNNPCFLDYSLIQAFQAVVSSLANHKIMVILDNHISKPGWCCSSSDGNGFFGDKYFNPDLWIKGLSRMANMFVNTSHVVGMSLRNELRGPKQNISTWYRYMQEGAEAVHAANPNVIVILSGLEYDKDFSFIAKRPLNLTFSGKLVLEAHWYGFSDGIAWETGNSNEVSELDLDWALWTLVGSYYLREGVWGLDETYGLLNNDWGDTRSPNFSSRIKALQAPFQGPGLSRRRTYNVLFHPSTGLCVLRQSQVLLQTLKLGSCSKSEAWVYTTPQRILLKGTYYCIQAGKIGMPVTLGILCNGNKSQWKKISESGMHLSSKFGAMCMDVSSSNTIITSLCKCLEKDNKCDPGSQWFKIINSTRDLLGLDNIALPTSSDGRINLPSENVEFHNERKSMIM</sequence>
<evidence type="ECO:0000256" key="3">
    <source>
        <dbReference type="ARBA" id="ARBA00023295"/>
    </source>
</evidence>
<keyword evidence="5" id="KW-0732">Signal</keyword>
<evidence type="ECO:0000256" key="1">
    <source>
        <dbReference type="ARBA" id="ARBA00005641"/>
    </source>
</evidence>
<dbReference type="OrthoDB" id="442731at2759"/>
<proteinExistence type="inferred from homology"/>
<dbReference type="GO" id="GO:0004553">
    <property type="term" value="F:hydrolase activity, hydrolyzing O-glycosyl compounds"/>
    <property type="evidence" value="ECO:0007669"/>
    <property type="project" value="InterPro"/>
</dbReference>
<dbReference type="InterPro" id="IPR035992">
    <property type="entry name" value="Ricin_B-like_lectins"/>
</dbReference>